<gene>
    <name evidence="16" type="ORF">KP79_PYT09636</name>
</gene>
<evidence type="ECO:0000256" key="5">
    <source>
        <dbReference type="ARBA" id="ARBA00022692"/>
    </source>
</evidence>
<evidence type="ECO:0000313" key="16">
    <source>
        <dbReference type="EMBL" id="OWF51439.1"/>
    </source>
</evidence>
<dbReference type="PANTHER" id="PTHR11003">
    <property type="entry name" value="POTASSIUM CHANNEL, SUBFAMILY K"/>
    <property type="match status" value="1"/>
</dbReference>
<dbReference type="Gene3D" id="1.10.287.70">
    <property type="match status" value="1"/>
</dbReference>
<reference evidence="16 17" key="1">
    <citation type="journal article" date="2017" name="Nat. Ecol. Evol.">
        <title>Scallop genome provides insights into evolution of bilaterian karyotype and development.</title>
        <authorList>
            <person name="Wang S."/>
            <person name="Zhang J."/>
            <person name="Jiao W."/>
            <person name="Li J."/>
            <person name="Xun X."/>
            <person name="Sun Y."/>
            <person name="Guo X."/>
            <person name="Huan P."/>
            <person name="Dong B."/>
            <person name="Zhang L."/>
            <person name="Hu X."/>
            <person name="Sun X."/>
            <person name="Wang J."/>
            <person name="Zhao C."/>
            <person name="Wang Y."/>
            <person name="Wang D."/>
            <person name="Huang X."/>
            <person name="Wang R."/>
            <person name="Lv J."/>
            <person name="Li Y."/>
            <person name="Zhang Z."/>
            <person name="Liu B."/>
            <person name="Lu W."/>
            <person name="Hui Y."/>
            <person name="Liang J."/>
            <person name="Zhou Z."/>
            <person name="Hou R."/>
            <person name="Li X."/>
            <person name="Liu Y."/>
            <person name="Li H."/>
            <person name="Ning X."/>
            <person name="Lin Y."/>
            <person name="Zhao L."/>
            <person name="Xing Q."/>
            <person name="Dou J."/>
            <person name="Li Y."/>
            <person name="Mao J."/>
            <person name="Guo H."/>
            <person name="Dou H."/>
            <person name="Li T."/>
            <person name="Mu C."/>
            <person name="Jiang W."/>
            <person name="Fu Q."/>
            <person name="Fu X."/>
            <person name="Miao Y."/>
            <person name="Liu J."/>
            <person name="Yu Q."/>
            <person name="Li R."/>
            <person name="Liao H."/>
            <person name="Li X."/>
            <person name="Kong Y."/>
            <person name="Jiang Z."/>
            <person name="Chourrout D."/>
            <person name="Li R."/>
            <person name="Bao Z."/>
        </authorList>
    </citation>
    <scope>NUCLEOTIDE SEQUENCE [LARGE SCALE GENOMIC DNA]</scope>
    <source>
        <strain evidence="16 17">PY_sf001</strain>
    </source>
</reference>
<dbReference type="Proteomes" id="UP000242188">
    <property type="component" value="Unassembled WGS sequence"/>
</dbReference>
<dbReference type="GO" id="GO:0005886">
    <property type="term" value="C:plasma membrane"/>
    <property type="evidence" value="ECO:0007669"/>
    <property type="project" value="TreeGrafter"/>
</dbReference>
<evidence type="ECO:0000256" key="3">
    <source>
        <dbReference type="ARBA" id="ARBA00022448"/>
    </source>
</evidence>
<evidence type="ECO:0000256" key="6">
    <source>
        <dbReference type="ARBA" id="ARBA00022826"/>
    </source>
</evidence>
<feature type="compositionally biased region" description="Basic and acidic residues" evidence="13">
    <location>
        <begin position="283"/>
        <end position="293"/>
    </location>
</feature>
<evidence type="ECO:0000256" key="11">
    <source>
        <dbReference type="ARBA" id="ARBA00023303"/>
    </source>
</evidence>
<feature type="transmembrane region" description="Helical" evidence="14">
    <location>
        <begin position="6"/>
        <end position="27"/>
    </location>
</feature>
<dbReference type="GO" id="GO:0030322">
    <property type="term" value="P:stabilization of membrane potential"/>
    <property type="evidence" value="ECO:0007669"/>
    <property type="project" value="TreeGrafter"/>
</dbReference>
<dbReference type="OrthoDB" id="297496at2759"/>
<keyword evidence="8 14" id="KW-1133">Transmembrane helix</keyword>
<keyword evidence="5 12" id="KW-0812">Transmembrane</keyword>
<dbReference type="PRINTS" id="PR01333">
    <property type="entry name" value="2POREKCHANEL"/>
</dbReference>
<keyword evidence="6" id="KW-0631">Potassium channel</keyword>
<sequence>MKKLTLFLLGLGIAVYVLIGGAVMMALESSNESDTKTTSRSTFTNFLAAQTCVSSAELETFVKAVITAYDQGIIATEQTDSASLWDYVNSVFFSMTAVTTIGYGNQTPATSGGRAFIVVFALIGIPLVAVFLSGIGDKIAGLTKSFQEKQFSKNHEVAEHRLKAVIIPITGLVILLFVPAAIFSAVEDWNYGEALYYCLITLTTIGFGDFVIGTQDATYRLAYRLLTLIWIMLGLAYVAALISQAQAMYTQVTDKIDTKVQKDDDKKTNHEGSKTKIVAANGEEGKRTGITEL</sequence>
<evidence type="ECO:0000256" key="8">
    <source>
        <dbReference type="ARBA" id="ARBA00022989"/>
    </source>
</evidence>
<evidence type="ECO:0000256" key="13">
    <source>
        <dbReference type="SAM" id="MobiDB-lite"/>
    </source>
</evidence>
<dbReference type="PRINTS" id="PR01095">
    <property type="entry name" value="TASKCHANNEL"/>
</dbReference>
<proteinExistence type="inferred from homology"/>
<evidence type="ECO:0000256" key="1">
    <source>
        <dbReference type="ARBA" id="ARBA00004141"/>
    </source>
</evidence>
<evidence type="ECO:0000256" key="10">
    <source>
        <dbReference type="ARBA" id="ARBA00023136"/>
    </source>
</evidence>
<dbReference type="InterPro" id="IPR003280">
    <property type="entry name" value="2pore_dom_K_chnl"/>
</dbReference>
<feature type="transmembrane region" description="Helical" evidence="14">
    <location>
        <begin position="162"/>
        <end position="182"/>
    </location>
</feature>
<feature type="transmembrane region" description="Helical" evidence="14">
    <location>
        <begin position="115"/>
        <end position="135"/>
    </location>
</feature>
<dbReference type="SUPFAM" id="SSF81324">
    <property type="entry name" value="Voltage-gated potassium channels"/>
    <property type="match status" value="2"/>
</dbReference>
<dbReference type="InterPro" id="IPR003092">
    <property type="entry name" value="2pore_dom_K_chnl_TASK"/>
</dbReference>
<evidence type="ECO:0000256" key="4">
    <source>
        <dbReference type="ARBA" id="ARBA00022538"/>
    </source>
</evidence>
<name>A0A210QRV6_MIZYE</name>
<keyword evidence="7" id="KW-0630">Potassium</keyword>
<comment type="subcellular location">
    <subcellularLocation>
        <location evidence="1">Membrane</location>
        <topology evidence="1">Multi-pass membrane protein</topology>
    </subcellularLocation>
</comment>
<accession>A0A210QRV6</accession>
<keyword evidence="17" id="KW-1185">Reference proteome</keyword>
<feature type="compositionally biased region" description="Basic and acidic residues" evidence="13">
    <location>
        <begin position="260"/>
        <end position="274"/>
    </location>
</feature>
<comment type="caution">
    <text evidence="16">The sequence shown here is derived from an EMBL/GenBank/DDBJ whole genome shotgun (WGS) entry which is preliminary data.</text>
</comment>
<organism evidence="16 17">
    <name type="scientific">Mizuhopecten yessoensis</name>
    <name type="common">Japanese scallop</name>
    <name type="synonym">Patinopecten yessoensis</name>
    <dbReference type="NCBI Taxonomy" id="6573"/>
    <lineage>
        <taxon>Eukaryota</taxon>
        <taxon>Metazoa</taxon>
        <taxon>Spiralia</taxon>
        <taxon>Lophotrochozoa</taxon>
        <taxon>Mollusca</taxon>
        <taxon>Bivalvia</taxon>
        <taxon>Autobranchia</taxon>
        <taxon>Pteriomorphia</taxon>
        <taxon>Pectinida</taxon>
        <taxon>Pectinoidea</taxon>
        <taxon>Pectinidae</taxon>
        <taxon>Mizuhopecten</taxon>
    </lineage>
</organism>
<feature type="transmembrane region" description="Helical" evidence="14">
    <location>
        <begin position="221"/>
        <end position="242"/>
    </location>
</feature>
<feature type="region of interest" description="Disordered" evidence="13">
    <location>
        <begin position="260"/>
        <end position="293"/>
    </location>
</feature>
<dbReference type="STRING" id="6573.A0A210QRV6"/>
<keyword evidence="10 14" id="KW-0472">Membrane</keyword>
<evidence type="ECO:0000256" key="12">
    <source>
        <dbReference type="RuleBase" id="RU003857"/>
    </source>
</evidence>
<dbReference type="AlphaFoldDB" id="A0A210QRV6"/>
<dbReference type="EMBL" id="NEDP02002257">
    <property type="protein sequence ID" value="OWF51439.1"/>
    <property type="molecule type" value="Genomic_DNA"/>
</dbReference>
<dbReference type="GO" id="GO:0022841">
    <property type="term" value="F:potassium ion leak channel activity"/>
    <property type="evidence" value="ECO:0007669"/>
    <property type="project" value="TreeGrafter"/>
</dbReference>
<feature type="domain" description="Potassium channel" evidence="15">
    <location>
        <begin position="72"/>
        <end position="139"/>
    </location>
</feature>
<evidence type="ECO:0000259" key="15">
    <source>
        <dbReference type="Pfam" id="PF07885"/>
    </source>
</evidence>
<dbReference type="GO" id="GO:0015271">
    <property type="term" value="F:outward rectifier potassium channel activity"/>
    <property type="evidence" value="ECO:0007669"/>
    <property type="project" value="TreeGrafter"/>
</dbReference>
<feature type="transmembrane region" description="Helical" evidence="14">
    <location>
        <begin position="194"/>
        <end position="214"/>
    </location>
</feature>
<keyword evidence="9 12" id="KW-0406">Ion transport</keyword>
<dbReference type="PANTHER" id="PTHR11003:SF345">
    <property type="entry name" value="TWIK FAMILY OF POTASSIUM CHANNELS PROTEIN 18"/>
    <property type="match status" value="1"/>
</dbReference>
<dbReference type="Pfam" id="PF07885">
    <property type="entry name" value="Ion_trans_2"/>
    <property type="match status" value="2"/>
</dbReference>
<dbReference type="InterPro" id="IPR013099">
    <property type="entry name" value="K_chnl_dom"/>
</dbReference>
<protein>
    <submittedName>
        <fullName evidence="16">Potassium channel subfamily K member 2</fullName>
    </submittedName>
</protein>
<evidence type="ECO:0000256" key="14">
    <source>
        <dbReference type="SAM" id="Phobius"/>
    </source>
</evidence>
<evidence type="ECO:0000313" key="17">
    <source>
        <dbReference type="Proteomes" id="UP000242188"/>
    </source>
</evidence>
<evidence type="ECO:0000256" key="2">
    <source>
        <dbReference type="ARBA" id="ARBA00006666"/>
    </source>
</evidence>
<evidence type="ECO:0000256" key="9">
    <source>
        <dbReference type="ARBA" id="ARBA00023065"/>
    </source>
</evidence>
<keyword evidence="4" id="KW-0633">Potassium transport</keyword>
<comment type="similarity">
    <text evidence="2 12">Belongs to the two pore domain potassium channel (TC 1.A.1.8) family.</text>
</comment>
<keyword evidence="11 12" id="KW-0407">Ion channel</keyword>
<evidence type="ECO:0000256" key="7">
    <source>
        <dbReference type="ARBA" id="ARBA00022958"/>
    </source>
</evidence>
<keyword evidence="3 12" id="KW-0813">Transport</keyword>
<feature type="domain" description="Potassium channel" evidence="15">
    <location>
        <begin position="173"/>
        <end position="250"/>
    </location>
</feature>